<dbReference type="GO" id="GO:0003677">
    <property type="term" value="F:DNA binding"/>
    <property type="evidence" value="ECO:0007669"/>
    <property type="project" value="UniProtKB-KW"/>
</dbReference>
<dbReference type="SUPFAM" id="SSF57903">
    <property type="entry name" value="FYVE/PHD zinc finger"/>
    <property type="match status" value="2"/>
</dbReference>
<dbReference type="Gene3D" id="3.30.160.360">
    <property type="match status" value="1"/>
</dbReference>
<feature type="compositionally biased region" description="Basic residues" evidence="12">
    <location>
        <begin position="2329"/>
        <end position="2342"/>
    </location>
</feature>
<evidence type="ECO:0000313" key="16">
    <source>
        <dbReference type="EMBL" id="KAH7532533.1"/>
    </source>
</evidence>
<dbReference type="InterPro" id="IPR003888">
    <property type="entry name" value="FYrich_N"/>
</dbReference>
<feature type="region of interest" description="Disordered" evidence="12">
    <location>
        <begin position="1561"/>
        <end position="1679"/>
    </location>
</feature>
<feature type="domain" description="DDT" evidence="14">
    <location>
        <begin position="848"/>
        <end position="911"/>
    </location>
</feature>
<evidence type="ECO:0000256" key="7">
    <source>
        <dbReference type="ARBA" id="ARBA00023117"/>
    </source>
</evidence>
<dbReference type="PANTHER" id="PTHR47162">
    <property type="entry name" value="OS02G0192300 PROTEIN"/>
    <property type="match status" value="1"/>
</dbReference>
<dbReference type="PROSITE" id="PS50982">
    <property type="entry name" value="MBD"/>
    <property type="match status" value="1"/>
</dbReference>
<dbReference type="InterPro" id="IPR003889">
    <property type="entry name" value="FYrich_C"/>
</dbReference>
<evidence type="ECO:0000256" key="3">
    <source>
        <dbReference type="ARBA" id="ARBA00022723"/>
    </source>
</evidence>
<evidence type="ECO:0000256" key="1">
    <source>
        <dbReference type="ARBA" id="ARBA00004123"/>
    </source>
</evidence>
<dbReference type="InterPro" id="IPR016177">
    <property type="entry name" value="DNA-bd_dom_sf"/>
</dbReference>
<evidence type="ECO:0000256" key="10">
    <source>
        <dbReference type="ARBA" id="ARBA00023242"/>
    </source>
</evidence>
<dbReference type="PROSITE" id="PS50827">
    <property type="entry name" value="DDT"/>
    <property type="match status" value="1"/>
</dbReference>
<evidence type="ECO:0000259" key="15">
    <source>
        <dbReference type="PROSITE" id="PS50982"/>
    </source>
</evidence>
<dbReference type="EMBL" id="JAEACU010000004">
    <property type="protein sequence ID" value="KAH7532533.1"/>
    <property type="molecule type" value="Genomic_DNA"/>
</dbReference>
<feature type="domain" description="PHD-type" evidence="13">
    <location>
        <begin position="1376"/>
        <end position="1426"/>
    </location>
</feature>
<dbReference type="InterPro" id="IPR011011">
    <property type="entry name" value="Znf_FYVE_PHD"/>
</dbReference>
<sequence length="2342" mass="258821">MRMVGGGGCGDLWYLAFEDPRLDCTWGIDRGPKNGTSVTSEPHDLLLFMLRTLPPRIMELNDSSSDELRDPKPAEPTRSVLGIDLNEIPSPAAETLPESIDVVRSYHDHLSPPPGGPAGFPGVSRGSACAACGKPEVRGPVVVCDGCERGFHLGCAGMRGRQAVSLDEWVCGDCMLSGVRSKRWPLGVKSKRILDINASPPSDGDAEGSEEVIDLRYGFFLTLIKNSRSLLASDLYSYWLHSFFGFRKHTPGGNSFGGNPFGAPVTYSNFLYTGNGFGFQKASGIVTNTVKVGLEDILHHPQTRDRSFDDVDLNSPLGSCRHSSNMAFRLQTRNPSDIFLQALRDFISERHGVLDEGWRVEFKQSMGSCEVYAVYCAPDGKTFDSVYEVACYLGLMSNYNSKQPGQGSLSVSEKNNLPRKRKATRCPITNGFAEKEAFGGSLYKEVSSNGPSMGFCTSTFGNNAKLAEAPADSNSGFESQQDIEGLPVQFEDFFLLSLGKIDTRPAYHDANCIWPVGFRSCWHDKITGSVFICEVLDGGDCGPVFKVRRCSCSVLPIPIGSTVLSLPQLGQFSCESDEENDNVACDIDGSIQMILSDLCPPMENDILSCLRSCSNRSGDLQMSNELNLEACLAHEKSEKILSGEMGLRDEIGEISVEEQSSAAAWRMISQKLVNACSEIFKQKGTLKFFCKHVINVEDISNWAMKNDCSKGNYASLDKFLSSPVSFSIPSVIQAENELETLSDVLAKWLDQDRFGVDMEFVQEILEQLPGVQSCSQYQFLSDRNTYSTSLTIGNRLLVIKKGVGIQGKEKEKLDGLFRRSKKAKLVEDHIMVDDQPPPGKQLCFRVPPELVGDVYQVWELLCRFYEILGLKRPLSLEELEEELINPWFDSSDLLEKFGNEIYGIHVSNPHGVECSGGQILSSNCESGVEVSSENPHAFIHMETGAMKEAAETKLASFTYSRCSGVALTKAHNSLLKVLVSELQSKAAAIVDPNFDSGELKPKRGRKKDVDSSIHMKKNKLTILPINELTWPELARRYILAVLSMDGNLESAEIAARESGKVFRCLQGDGGVLCGSLTGVAGMEADALLLAEAKKQIFGSLKRENDKITIEDEGSDANGPCEKNLVNNGNIPEWAQLLEPVRKLPTNVGTRIRKCVYDALDKGPPDWARKILEHSISKEVYKGNASGPTKKAVLSVLADVCGEGLPPKSDKRRKKRTVISISDVIMKQCRIVLRSAAAADDSKVFCNLLGRKLINSSDNDDEGLLGSPAMVSRPLDFRTIDLRLAYGAYGGSHEAFLEDVRELWSIVRNAYGDQPDLSELAETLSQNFESLYEKKVVTLVQKFEEYAKLEFLSADRKKEIDDLLSSTSEIPKAPWDEGVCKVCGIDKDDDSVLLCDTCDAEYHTYCLNPPLARIPEGNWYCPSCIVGKRMAQDASDNIQVIQRRAGKKYQGEVTRVYMEALSHLAAKMEEKEYWEFTVDERTFLLKFLCDELLNSAVIRQHLEQCAETSSELQQKLRYLSAEWKNLKSREETLVARAAKLDPSVPNALGKVGLKEGLSTSLANQDRDLGQSHSLTDRPNSGKLTDDLPTLEGGQEGIVLSGLDVQSSGTNSECNAQTPLDKSQSKDVDAATDDCSAAANIIDSQTNDKSSQAIELSGSNSLPHEPEGSDRAICSPGNPQEYAVRDISSLPSLDQHGHSVPLDVRSNHVAHNIPPVAVNESQTDHSELNSKNDISLLQESIISTELELLKVSLRREFLGSDSWGRLYWASATPTGHSRIVVDGGMELKDGRKMTDHRQAVGKGLRSTVPFDDSHLHLEGSKAGCPHQYKSNNAVAIHSPWVSYQTDAEINELVGWLKNSDPKERELKESILHWQKLRFQGFQRNRTEDQDELTELSAAANGEKAAFSNCLITKAAALLEKRYGPCFELEISDLKKRGKKARVTNDEKMYRCECLEPIWPCRHHCFSCHKTFSNDAELEGHNDGRCNSAPLIFEKGKEINDSSKVKGSLKSETKREECKGEMNRIDTVKPGFPELGAKLIKFQNEGLVCPYSVEEICSKFVTKDSNKDLIQEIGLIGSKGIPSFVPSVSPFVSDSTLALLSQKDVGMRGDGTEVTERPISLGNTNKTTSAHDSLSDRSPRKSSVNEIGEVLKSRRTTFSCLEQIDRRHFSDGHSSVVGVGSCCVVPQSSLRPLVGKVSQISRRLKINLLDMDAMLPEEALKPSKSHLEKRWAWRAFVKSAMTLYEMVQATIVLEDMIKTEYLRNEWWYWSSFSAAAKVSTISSLALRIYALDAAIIYENFASNSDPTDNLESSSMFEQKLMPTLDSVEKTRVTRKSNKKRKEPEG</sequence>
<evidence type="ECO:0000256" key="6">
    <source>
        <dbReference type="ARBA" id="ARBA00023015"/>
    </source>
</evidence>
<feature type="compositionally biased region" description="Polar residues" evidence="12">
    <location>
        <begin position="2118"/>
        <end position="2129"/>
    </location>
</feature>
<dbReference type="SUPFAM" id="SSF47370">
    <property type="entry name" value="Bromodomain"/>
    <property type="match status" value="1"/>
</dbReference>
<dbReference type="InterPro" id="IPR019787">
    <property type="entry name" value="Znf_PHD-finger"/>
</dbReference>
<keyword evidence="9" id="KW-0804">Transcription</keyword>
<evidence type="ECO:0000259" key="13">
    <source>
        <dbReference type="PROSITE" id="PS50016"/>
    </source>
</evidence>
<dbReference type="InterPro" id="IPR019786">
    <property type="entry name" value="Zinc_finger_PHD-type_CS"/>
</dbReference>
<dbReference type="SMART" id="SM00249">
    <property type="entry name" value="PHD"/>
    <property type="match status" value="2"/>
</dbReference>
<keyword evidence="2" id="KW-0808">Transferase</keyword>
<evidence type="ECO:0008006" key="18">
    <source>
        <dbReference type="Google" id="ProtNLM"/>
    </source>
</evidence>
<evidence type="ECO:0000259" key="14">
    <source>
        <dbReference type="PROSITE" id="PS50827"/>
    </source>
</evidence>
<gene>
    <name evidence="16" type="ORF">FEM48_Zijuj04G0030300</name>
</gene>
<dbReference type="Pfam" id="PF05964">
    <property type="entry name" value="FYRN"/>
    <property type="match status" value="1"/>
</dbReference>
<dbReference type="InterPro" id="IPR028942">
    <property type="entry name" value="WHIM1_dom"/>
</dbReference>
<feature type="domain" description="PHD-type" evidence="13">
    <location>
        <begin position="126"/>
        <end position="177"/>
    </location>
</feature>
<dbReference type="Gene3D" id="3.30.40.10">
    <property type="entry name" value="Zinc/RING finger domain, C3HC4 (zinc finger)"/>
    <property type="match status" value="2"/>
</dbReference>
<reference evidence="16" key="1">
    <citation type="journal article" date="2021" name="Front. Plant Sci.">
        <title>Chromosome-Scale Genome Assembly for Chinese Sour Jujube and Insights Into Its Genome Evolution and Domestication Signature.</title>
        <authorList>
            <person name="Shen L.-Y."/>
            <person name="Luo H."/>
            <person name="Wang X.-L."/>
            <person name="Wang X.-M."/>
            <person name="Qiu X.-J."/>
            <person name="Liu H."/>
            <person name="Zhou S.-S."/>
            <person name="Jia K.-H."/>
            <person name="Nie S."/>
            <person name="Bao Y.-T."/>
            <person name="Zhang R.-G."/>
            <person name="Yun Q.-Z."/>
            <person name="Chai Y.-H."/>
            <person name="Lu J.-Y."/>
            <person name="Li Y."/>
            <person name="Zhao S.-W."/>
            <person name="Mao J.-F."/>
            <person name="Jia S.-G."/>
            <person name="Mao Y.-M."/>
        </authorList>
    </citation>
    <scope>NUCLEOTIDE SEQUENCE</scope>
    <source>
        <strain evidence="16">AT0</strain>
        <tissue evidence="16">Leaf</tissue>
    </source>
</reference>
<dbReference type="GO" id="GO:0008270">
    <property type="term" value="F:zinc ion binding"/>
    <property type="evidence" value="ECO:0007669"/>
    <property type="project" value="UniProtKB-KW"/>
</dbReference>
<keyword evidence="5" id="KW-0862">Zinc</keyword>
<evidence type="ECO:0000256" key="2">
    <source>
        <dbReference type="ARBA" id="ARBA00022679"/>
    </source>
</evidence>
<keyword evidence="10" id="KW-0539">Nucleus</keyword>
<dbReference type="CDD" id="cd15519">
    <property type="entry name" value="PHD1_Lid2p_like"/>
    <property type="match status" value="1"/>
</dbReference>
<keyword evidence="8" id="KW-0238">DNA-binding</keyword>
<feature type="region of interest" description="Disordered" evidence="12">
    <location>
        <begin position="2318"/>
        <end position="2342"/>
    </location>
</feature>
<evidence type="ECO:0000256" key="12">
    <source>
        <dbReference type="SAM" id="MobiDB-lite"/>
    </source>
</evidence>
<dbReference type="Pfam" id="PF01429">
    <property type="entry name" value="MBD"/>
    <property type="match status" value="1"/>
</dbReference>
<dbReference type="Proteomes" id="UP000813462">
    <property type="component" value="Unassembled WGS sequence"/>
</dbReference>
<dbReference type="GO" id="GO:0016740">
    <property type="term" value="F:transferase activity"/>
    <property type="evidence" value="ECO:0007669"/>
    <property type="project" value="UniProtKB-KW"/>
</dbReference>
<dbReference type="InterPro" id="IPR013083">
    <property type="entry name" value="Znf_RING/FYVE/PHD"/>
</dbReference>
<feature type="domain" description="MBD" evidence="15">
    <location>
        <begin position="344"/>
        <end position="414"/>
    </location>
</feature>
<evidence type="ECO:0000313" key="17">
    <source>
        <dbReference type="Proteomes" id="UP000813462"/>
    </source>
</evidence>
<feature type="compositionally biased region" description="Polar residues" evidence="12">
    <location>
        <begin position="1569"/>
        <end position="1581"/>
    </location>
</feature>
<dbReference type="GO" id="GO:0048731">
    <property type="term" value="P:system development"/>
    <property type="evidence" value="ECO:0007669"/>
    <property type="project" value="UniProtKB-ARBA"/>
</dbReference>
<feature type="compositionally biased region" description="Polar residues" evidence="12">
    <location>
        <begin position="1640"/>
        <end position="1660"/>
    </location>
</feature>
<dbReference type="PANTHER" id="PTHR47162:SF8">
    <property type="entry name" value="METHYL-CPG-BINDING DOMAIN-CONTAINING PROTEIN 9"/>
    <property type="match status" value="1"/>
</dbReference>
<accession>A0A978VHG4</accession>
<dbReference type="PROSITE" id="PS51543">
    <property type="entry name" value="FYRC"/>
    <property type="match status" value="1"/>
</dbReference>
<proteinExistence type="predicted"/>
<name>A0A978VHG4_ZIZJJ</name>
<dbReference type="Gene3D" id="1.20.920.10">
    <property type="entry name" value="Bromodomain-like"/>
    <property type="match status" value="1"/>
</dbReference>
<evidence type="ECO:0000256" key="8">
    <source>
        <dbReference type="ARBA" id="ARBA00023125"/>
    </source>
</evidence>
<dbReference type="GO" id="GO:0005634">
    <property type="term" value="C:nucleus"/>
    <property type="evidence" value="ECO:0007669"/>
    <property type="project" value="UniProtKB-SubCell"/>
</dbReference>
<feature type="region of interest" description="Disordered" evidence="12">
    <location>
        <begin position="2105"/>
        <end position="2142"/>
    </location>
</feature>
<dbReference type="InterPro" id="IPR001965">
    <property type="entry name" value="Znf_PHD"/>
</dbReference>
<dbReference type="InterPro" id="IPR018501">
    <property type="entry name" value="DDT_dom"/>
</dbReference>
<dbReference type="SUPFAM" id="SSF54171">
    <property type="entry name" value="DNA-binding domain"/>
    <property type="match status" value="1"/>
</dbReference>
<dbReference type="InterPro" id="IPR036427">
    <property type="entry name" value="Bromodomain-like_sf"/>
</dbReference>
<evidence type="ECO:0000256" key="5">
    <source>
        <dbReference type="ARBA" id="ARBA00022833"/>
    </source>
</evidence>
<evidence type="ECO:0000256" key="11">
    <source>
        <dbReference type="PROSITE-ProRule" id="PRU00146"/>
    </source>
</evidence>
<dbReference type="Pfam" id="PF00628">
    <property type="entry name" value="PHD"/>
    <property type="match status" value="2"/>
</dbReference>
<dbReference type="PROSITE" id="PS01359">
    <property type="entry name" value="ZF_PHD_1"/>
    <property type="match status" value="2"/>
</dbReference>
<evidence type="ECO:0000256" key="4">
    <source>
        <dbReference type="ARBA" id="ARBA00022771"/>
    </source>
</evidence>
<dbReference type="GO" id="GO:0000785">
    <property type="term" value="C:chromatin"/>
    <property type="evidence" value="ECO:0007669"/>
    <property type="project" value="UniProtKB-ARBA"/>
</dbReference>
<comment type="caution">
    <text evidence="16">The sequence shown here is derived from an EMBL/GenBank/DDBJ whole genome shotgun (WGS) entry which is preliminary data.</text>
</comment>
<dbReference type="InterPro" id="IPR001739">
    <property type="entry name" value="Methyl_CpG_DNA-bd"/>
</dbReference>
<keyword evidence="3" id="KW-0479">Metal-binding</keyword>
<keyword evidence="7" id="KW-0103">Bromodomain</keyword>
<keyword evidence="6" id="KW-0805">Transcription regulation</keyword>
<evidence type="ECO:0000256" key="9">
    <source>
        <dbReference type="ARBA" id="ARBA00023163"/>
    </source>
</evidence>
<keyword evidence="4 11" id="KW-0863">Zinc-finger</keyword>
<dbReference type="Pfam" id="PF15612">
    <property type="entry name" value="WHIM1"/>
    <property type="match status" value="1"/>
</dbReference>
<dbReference type="CDD" id="cd15489">
    <property type="entry name" value="PHD_SF"/>
    <property type="match status" value="1"/>
</dbReference>
<comment type="subcellular location">
    <subcellularLocation>
        <location evidence="1">Nucleus</location>
    </subcellularLocation>
</comment>
<protein>
    <recommendedName>
        <fullName evidence="18">Methyl-CpG-binding domain-containing protein 9</fullName>
    </recommendedName>
</protein>
<dbReference type="GO" id="GO:0140993">
    <property type="term" value="F:histone modifying activity"/>
    <property type="evidence" value="ECO:0007669"/>
    <property type="project" value="UniProtKB-ARBA"/>
</dbReference>
<organism evidence="16 17">
    <name type="scientific">Ziziphus jujuba var. spinosa</name>
    <dbReference type="NCBI Taxonomy" id="714518"/>
    <lineage>
        <taxon>Eukaryota</taxon>
        <taxon>Viridiplantae</taxon>
        <taxon>Streptophyta</taxon>
        <taxon>Embryophyta</taxon>
        <taxon>Tracheophyta</taxon>
        <taxon>Spermatophyta</taxon>
        <taxon>Magnoliopsida</taxon>
        <taxon>eudicotyledons</taxon>
        <taxon>Gunneridae</taxon>
        <taxon>Pentapetalae</taxon>
        <taxon>rosids</taxon>
        <taxon>fabids</taxon>
        <taxon>Rosales</taxon>
        <taxon>Rhamnaceae</taxon>
        <taxon>Paliureae</taxon>
        <taxon>Ziziphus</taxon>
    </lineage>
</organism>
<dbReference type="PROSITE" id="PS51542">
    <property type="entry name" value="FYRN"/>
    <property type="match status" value="1"/>
</dbReference>
<feature type="compositionally biased region" description="Polar residues" evidence="12">
    <location>
        <begin position="1602"/>
        <end position="1620"/>
    </location>
</feature>
<dbReference type="PROSITE" id="PS50016">
    <property type="entry name" value="ZF_PHD_2"/>
    <property type="match status" value="2"/>
</dbReference>